<accession>A0A9P6QSU4</accession>
<feature type="non-terminal residue" evidence="1">
    <location>
        <position position="232"/>
    </location>
</feature>
<reference evidence="1" key="1">
    <citation type="journal article" date="2020" name="Fungal Divers.">
        <title>Resolving the Mortierellaceae phylogeny through synthesis of multi-gene phylogenetics and phylogenomics.</title>
        <authorList>
            <person name="Vandepol N."/>
            <person name="Liber J."/>
            <person name="Desiro A."/>
            <person name="Na H."/>
            <person name="Kennedy M."/>
            <person name="Barry K."/>
            <person name="Grigoriev I.V."/>
            <person name="Miller A.N."/>
            <person name="O'Donnell K."/>
            <person name="Stajich J.E."/>
            <person name="Bonito G."/>
        </authorList>
    </citation>
    <scope>NUCLEOTIDE SEQUENCE</scope>
    <source>
        <strain evidence="1">NVP60</strain>
    </source>
</reference>
<dbReference type="Proteomes" id="UP000823405">
    <property type="component" value="Unassembled WGS sequence"/>
</dbReference>
<dbReference type="EMBL" id="JAAAIN010002520">
    <property type="protein sequence ID" value="KAG0292334.1"/>
    <property type="molecule type" value="Genomic_DNA"/>
</dbReference>
<protein>
    <submittedName>
        <fullName evidence="1">Uncharacterized protein</fullName>
    </submittedName>
</protein>
<dbReference type="OrthoDB" id="2432222at2759"/>
<proteinExistence type="predicted"/>
<gene>
    <name evidence="1" type="ORF">BGZ97_005627</name>
</gene>
<organism evidence="1 2">
    <name type="scientific">Linnemannia gamsii</name>
    <dbReference type="NCBI Taxonomy" id="64522"/>
    <lineage>
        <taxon>Eukaryota</taxon>
        <taxon>Fungi</taxon>
        <taxon>Fungi incertae sedis</taxon>
        <taxon>Mucoromycota</taxon>
        <taxon>Mortierellomycotina</taxon>
        <taxon>Mortierellomycetes</taxon>
        <taxon>Mortierellales</taxon>
        <taxon>Mortierellaceae</taxon>
        <taxon>Linnemannia</taxon>
    </lineage>
</organism>
<name>A0A9P6QSU4_9FUNG</name>
<evidence type="ECO:0000313" key="2">
    <source>
        <dbReference type="Proteomes" id="UP000823405"/>
    </source>
</evidence>
<comment type="caution">
    <text evidence="1">The sequence shown here is derived from an EMBL/GenBank/DDBJ whole genome shotgun (WGS) entry which is preliminary data.</text>
</comment>
<keyword evidence="2" id="KW-1185">Reference proteome</keyword>
<evidence type="ECO:0000313" key="1">
    <source>
        <dbReference type="EMBL" id="KAG0292334.1"/>
    </source>
</evidence>
<sequence>MLAVVEDGPAFWRAWSRFEEIVYKGEHQAESIGGQDMDFSTCQLRELVEILELDWQLWESCNLALRGLCPYSAYDRCCSTIALEVFEAHRIYMRDLVSTPKSWICRGLKRPQVTSLSDMSALGQNILIGQVSRLTRLEELDISNRFRSTTSSTDGGSPGPELFPRWRLDSGLTRLWTMRRLRVYQFLNTLQDLRIQDVEWMLANWPLLEKLSPVQIANESDASFARIMFQRR</sequence>
<dbReference type="AlphaFoldDB" id="A0A9P6QSU4"/>